<dbReference type="EMBL" id="VDMD01000010">
    <property type="protein sequence ID" value="TRM63094.1"/>
    <property type="molecule type" value="Genomic_DNA"/>
</dbReference>
<keyword evidence="2" id="KW-1185">Reference proteome</keyword>
<dbReference type="Proteomes" id="UP000320762">
    <property type="component" value="Unassembled WGS sequence"/>
</dbReference>
<evidence type="ECO:0000313" key="2">
    <source>
        <dbReference type="Proteomes" id="UP000320762"/>
    </source>
</evidence>
<accession>A0A550CE67</accession>
<organism evidence="1 2">
    <name type="scientific">Schizophyllum amplum</name>
    <dbReference type="NCBI Taxonomy" id="97359"/>
    <lineage>
        <taxon>Eukaryota</taxon>
        <taxon>Fungi</taxon>
        <taxon>Dikarya</taxon>
        <taxon>Basidiomycota</taxon>
        <taxon>Agaricomycotina</taxon>
        <taxon>Agaricomycetes</taxon>
        <taxon>Agaricomycetidae</taxon>
        <taxon>Agaricales</taxon>
        <taxon>Schizophyllaceae</taxon>
        <taxon>Schizophyllum</taxon>
    </lineage>
</organism>
<sequence length="103" mass="11073">MAAVAPLRSLIAMHHLPHHQRRQSPSEFPIIASIACSPDHVVSPAPSVVADIRPGAIALSARDAQPSPKNTSILRPPCWPANTPAVLALDHEPHLPRHAPHVR</sequence>
<evidence type="ECO:0000313" key="1">
    <source>
        <dbReference type="EMBL" id="TRM63094.1"/>
    </source>
</evidence>
<name>A0A550CE67_9AGAR</name>
<proteinExistence type="predicted"/>
<protein>
    <submittedName>
        <fullName evidence="1">Uncharacterized protein</fullName>
    </submittedName>
</protein>
<gene>
    <name evidence="1" type="ORF">BD626DRAFT_495480</name>
</gene>
<comment type="caution">
    <text evidence="1">The sequence shown here is derived from an EMBL/GenBank/DDBJ whole genome shotgun (WGS) entry which is preliminary data.</text>
</comment>
<dbReference type="AlphaFoldDB" id="A0A550CE67"/>
<reference evidence="1 2" key="1">
    <citation type="journal article" date="2019" name="New Phytol.">
        <title>Comparative genomics reveals unique wood-decay strategies and fruiting body development in the Schizophyllaceae.</title>
        <authorList>
            <person name="Almasi E."/>
            <person name="Sahu N."/>
            <person name="Krizsan K."/>
            <person name="Balint B."/>
            <person name="Kovacs G.M."/>
            <person name="Kiss B."/>
            <person name="Cseklye J."/>
            <person name="Drula E."/>
            <person name="Henrissat B."/>
            <person name="Nagy I."/>
            <person name="Chovatia M."/>
            <person name="Adam C."/>
            <person name="LaButti K."/>
            <person name="Lipzen A."/>
            <person name="Riley R."/>
            <person name="Grigoriev I.V."/>
            <person name="Nagy L.G."/>
        </authorList>
    </citation>
    <scope>NUCLEOTIDE SEQUENCE [LARGE SCALE GENOMIC DNA]</scope>
    <source>
        <strain evidence="1 2">NL-1724</strain>
    </source>
</reference>